<feature type="domain" description="AMP-dependent synthetase/ligase" evidence="3">
    <location>
        <begin position="237"/>
        <end position="614"/>
    </location>
</feature>
<proteinExistence type="predicted"/>
<evidence type="ECO:0000313" key="5">
    <source>
        <dbReference type="Proteomes" id="UP000573603"/>
    </source>
</evidence>
<evidence type="ECO:0000313" key="4">
    <source>
        <dbReference type="EMBL" id="KAF5246327.1"/>
    </source>
</evidence>
<evidence type="ECO:0000256" key="1">
    <source>
        <dbReference type="ARBA" id="ARBA00022450"/>
    </source>
</evidence>
<dbReference type="PROSITE" id="PS00455">
    <property type="entry name" value="AMP_BINDING"/>
    <property type="match status" value="1"/>
</dbReference>
<dbReference type="GO" id="GO:0031177">
    <property type="term" value="F:phosphopantetheine binding"/>
    <property type="evidence" value="ECO:0007669"/>
    <property type="project" value="TreeGrafter"/>
</dbReference>
<name>A0A8H4ZGE9_9HYPO</name>
<dbReference type="InterPro" id="IPR000873">
    <property type="entry name" value="AMP-dep_synth/lig_dom"/>
</dbReference>
<accession>A0A8H4ZGE9</accession>
<dbReference type="AlphaFoldDB" id="A0A8H4ZGE9"/>
<evidence type="ECO:0000256" key="2">
    <source>
        <dbReference type="ARBA" id="ARBA00022553"/>
    </source>
</evidence>
<dbReference type="PANTHER" id="PTHR45527:SF1">
    <property type="entry name" value="FATTY ACID SYNTHASE"/>
    <property type="match status" value="1"/>
</dbReference>
<dbReference type="InterPro" id="IPR042099">
    <property type="entry name" value="ANL_N_sf"/>
</dbReference>
<keyword evidence="5" id="KW-1185">Reference proteome</keyword>
<reference evidence="4 5" key="1">
    <citation type="journal article" date="2020" name="BMC Genomics">
        <title>Correction to: Identification and distribution of gene clusters required for synthesis of sphingolipid metabolism inhibitors in diverse species of the filamentous fungus Fusarium.</title>
        <authorList>
            <person name="Kim H.S."/>
            <person name="Lohmar J.M."/>
            <person name="Busman M."/>
            <person name="Brown D.W."/>
            <person name="Naumann T.A."/>
            <person name="Divon H.H."/>
            <person name="Lysoe E."/>
            <person name="Uhlig S."/>
            <person name="Proctor R.H."/>
        </authorList>
    </citation>
    <scope>NUCLEOTIDE SEQUENCE [LARGE SCALE GENOMIC DNA]</scope>
    <source>
        <strain evidence="4 5">NRRL 25214</strain>
    </source>
</reference>
<dbReference type="SUPFAM" id="SSF56801">
    <property type="entry name" value="Acetyl-CoA synthetase-like"/>
    <property type="match status" value="1"/>
</dbReference>
<keyword evidence="2" id="KW-0597">Phosphoprotein</keyword>
<evidence type="ECO:0000259" key="3">
    <source>
        <dbReference type="Pfam" id="PF00501"/>
    </source>
</evidence>
<sequence length="688" mass="74992">MSPIIIHDDQPAGTPPATKVPSLDTIDHYLASSAEHSKGFAEVIDIPGCFEVSNEKFLIETYARFVSGLTGADEVAFILARDSDPESSLAPMSVVSAITHQSTEQEHISLVLSWYELDMSCCHEDEIQFALDLRNSNSGDDSALERRQDLFVLHILPSAATNKAAANISYPSQHIPESAAAQLLKIFISKIVFGIECFDVSAPESSVLNHPPLLEPRIQFSSNRDIPPSATHLHVGFEYWASASPNSPALDFFSSLSSPKEPAQHEVLSYGILNKVANYLASHLLNLVSQDTIATGRCIVPVYMSTSPELYISYLAILKAGLAFSPLPMDAPLERIRELIQDIMPPVVLGIGGKPDVWVNQGIQTTWIDVTQLSRWKALSNQDMSVKDPEFNFQPPPFASSRLAYLFFTSGSTGKPKGVQVSHSAATCSIGSHSTAIALPKRQYGGFRWFQFAAPTFDPSIMEIFVTLSNGGTLCAAPRILTLTDLEGTINEARATIMMATPSLATLLRLSHLQTLKSLWCMGEKLNRTVIDNFGLRSPDTPYTLANFYGPTEAAINCTVLAPVEYSVRGSIIGEAVPTCSMFILDHKSQAPKVMPTGFVGELAIGGPQVSEGYMHQPEETAKAYVSSTEYGRLYRTGDMARIVWDESGRQLIEFLGRISLDQVKLSGRRVELGEIESVLGTVAGVTE</sequence>
<dbReference type="EMBL" id="JABEVY010000153">
    <property type="protein sequence ID" value="KAF5246327.1"/>
    <property type="molecule type" value="Genomic_DNA"/>
</dbReference>
<dbReference type="Gene3D" id="3.40.50.12780">
    <property type="entry name" value="N-terminal domain of ligase-like"/>
    <property type="match status" value="1"/>
</dbReference>
<dbReference type="Pfam" id="PF00501">
    <property type="entry name" value="AMP-binding"/>
    <property type="match status" value="1"/>
</dbReference>
<protein>
    <recommendedName>
        <fullName evidence="3">AMP-dependent synthetase/ligase domain-containing protein</fullName>
    </recommendedName>
</protein>
<organism evidence="4 5">
    <name type="scientific">Fusarium anthophilum</name>
    <dbReference type="NCBI Taxonomy" id="48485"/>
    <lineage>
        <taxon>Eukaryota</taxon>
        <taxon>Fungi</taxon>
        <taxon>Dikarya</taxon>
        <taxon>Ascomycota</taxon>
        <taxon>Pezizomycotina</taxon>
        <taxon>Sordariomycetes</taxon>
        <taxon>Hypocreomycetidae</taxon>
        <taxon>Hypocreales</taxon>
        <taxon>Nectriaceae</taxon>
        <taxon>Fusarium</taxon>
        <taxon>Fusarium fujikuroi species complex</taxon>
    </lineage>
</organism>
<dbReference type="Proteomes" id="UP000573603">
    <property type="component" value="Unassembled WGS sequence"/>
</dbReference>
<keyword evidence="1" id="KW-0596">Phosphopantetheine</keyword>
<gene>
    <name evidence="4" type="ORF">FANTH_6911</name>
</gene>
<dbReference type="GO" id="GO:0043041">
    <property type="term" value="P:amino acid activation for nonribosomal peptide biosynthetic process"/>
    <property type="evidence" value="ECO:0007669"/>
    <property type="project" value="TreeGrafter"/>
</dbReference>
<comment type="caution">
    <text evidence="4">The sequence shown here is derived from an EMBL/GenBank/DDBJ whole genome shotgun (WGS) entry which is preliminary data.</text>
</comment>
<dbReference type="InterPro" id="IPR020845">
    <property type="entry name" value="AMP-binding_CS"/>
</dbReference>
<dbReference type="GO" id="GO:0044550">
    <property type="term" value="P:secondary metabolite biosynthetic process"/>
    <property type="evidence" value="ECO:0007669"/>
    <property type="project" value="TreeGrafter"/>
</dbReference>
<dbReference type="PANTHER" id="PTHR45527">
    <property type="entry name" value="NONRIBOSOMAL PEPTIDE SYNTHETASE"/>
    <property type="match status" value="1"/>
</dbReference>
<dbReference type="GO" id="GO:0005737">
    <property type="term" value="C:cytoplasm"/>
    <property type="evidence" value="ECO:0007669"/>
    <property type="project" value="TreeGrafter"/>
</dbReference>